<keyword evidence="3 4" id="KW-0560">Oxidoreductase</keyword>
<dbReference type="AlphaFoldDB" id="A0A7W7SXX0"/>
<dbReference type="EMBL" id="JACHJW010000001">
    <property type="protein sequence ID" value="MBB4962382.1"/>
    <property type="molecule type" value="Genomic_DNA"/>
</dbReference>
<name>A0A7W7SXX0_9ACTN</name>
<dbReference type="Gene3D" id="1.10.630.10">
    <property type="entry name" value="Cytochrome P450"/>
    <property type="match status" value="1"/>
</dbReference>
<organism evidence="4 5">
    <name type="scientific">Micromonospora polyrhachis</name>
    <dbReference type="NCBI Taxonomy" id="1282883"/>
    <lineage>
        <taxon>Bacteria</taxon>
        <taxon>Bacillati</taxon>
        <taxon>Actinomycetota</taxon>
        <taxon>Actinomycetes</taxon>
        <taxon>Micromonosporales</taxon>
        <taxon>Micromonosporaceae</taxon>
        <taxon>Micromonospora</taxon>
    </lineage>
</organism>
<dbReference type="PANTHER" id="PTHR24305:SF166">
    <property type="entry name" value="CYTOCHROME P450 12A4, MITOCHONDRIAL-RELATED"/>
    <property type="match status" value="1"/>
</dbReference>
<dbReference type="EC" id="1.14.14.1" evidence="4"/>
<gene>
    <name evidence="4" type="ORF">FHR38_006115</name>
</gene>
<keyword evidence="3 4" id="KW-0503">Monooxygenase</keyword>
<dbReference type="GO" id="GO:0005506">
    <property type="term" value="F:iron ion binding"/>
    <property type="evidence" value="ECO:0007669"/>
    <property type="project" value="InterPro"/>
</dbReference>
<accession>A0A7W7SXX0</accession>
<dbReference type="SUPFAM" id="SSF48264">
    <property type="entry name" value="Cytochrome P450"/>
    <property type="match status" value="1"/>
</dbReference>
<sequence length="415" mass="45378">MTADGLRRPVSTGLSRVDLVDRYERDRLGTLLELTREYGPMVEAAPGTILVTDPTAAHEIYQRTNTDFLMSLDALLDDTDARRGTDSLDRWMVTRRAALAAIGRESLATHATWLDGELSALADRWLADGFVDDPVLELRELTLRSFSRFCFGTRDATGLRGRLVALDVALRRVQSSPLRVPVFGRLLPRHRRARQARQDLATEISRALASPGSGGLAEAFVGVGTDQPGVVRMLLATATAAYGVPAAAIGWVLHELSANPEVAEQVAQAGAGTGYANPPPLVDRVVDECLRLWPPTWLVYRSTDRDQTCAGWLLPAGSAVMLSPFVTHRTATCYDEPERFRPERWCTLTPPRGAFTPFGAGPRWCLGARFAKLELTRAATILTGRLRFSPAGNGVQRDVRGTLTPVGLRLTVTPR</sequence>
<keyword evidence="3" id="KW-0408">Iron</keyword>
<dbReference type="InterPro" id="IPR036396">
    <property type="entry name" value="Cyt_P450_sf"/>
</dbReference>
<dbReference type="GO" id="GO:0016712">
    <property type="term" value="F:oxidoreductase activity, acting on paired donors, with incorporation or reduction of molecular oxygen, reduced flavin or flavoprotein as one donor, and incorporation of one atom of oxygen"/>
    <property type="evidence" value="ECO:0007669"/>
    <property type="project" value="UniProtKB-EC"/>
</dbReference>
<dbReference type="Proteomes" id="UP000578819">
    <property type="component" value="Unassembled WGS sequence"/>
</dbReference>
<dbReference type="InterPro" id="IPR050121">
    <property type="entry name" value="Cytochrome_P450_monoxygenase"/>
</dbReference>
<comment type="caution">
    <text evidence="4">The sequence shown here is derived from an EMBL/GenBank/DDBJ whole genome shotgun (WGS) entry which is preliminary data.</text>
</comment>
<keyword evidence="3" id="KW-0349">Heme</keyword>
<proteinExistence type="inferred from homology"/>
<keyword evidence="3" id="KW-0479">Metal-binding</keyword>
<protein>
    <submittedName>
        <fullName evidence="4">Unspecific monooxygenase</fullName>
        <ecNumber evidence="4">1.14.14.1</ecNumber>
    </submittedName>
</protein>
<evidence type="ECO:0000313" key="5">
    <source>
        <dbReference type="Proteomes" id="UP000578819"/>
    </source>
</evidence>
<dbReference type="PRINTS" id="PR00359">
    <property type="entry name" value="BP450"/>
</dbReference>
<dbReference type="RefSeq" id="WP_184538553.1">
    <property type="nucleotide sequence ID" value="NZ_JACHJW010000001.1"/>
</dbReference>
<dbReference type="PRINTS" id="PR00385">
    <property type="entry name" value="P450"/>
</dbReference>
<reference evidence="4 5" key="1">
    <citation type="submission" date="2020-08" db="EMBL/GenBank/DDBJ databases">
        <title>Sequencing the genomes of 1000 actinobacteria strains.</title>
        <authorList>
            <person name="Klenk H.-P."/>
        </authorList>
    </citation>
    <scope>NUCLEOTIDE SEQUENCE [LARGE SCALE GENOMIC DNA]</scope>
    <source>
        <strain evidence="4 5">DSM 45886</strain>
    </source>
</reference>
<evidence type="ECO:0000256" key="1">
    <source>
        <dbReference type="ARBA" id="ARBA00001971"/>
    </source>
</evidence>
<evidence type="ECO:0000256" key="3">
    <source>
        <dbReference type="RuleBase" id="RU000461"/>
    </source>
</evidence>
<comment type="similarity">
    <text evidence="2 3">Belongs to the cytochrome P450 family.</text>
</comment>
<keyword evidence="5" id="KW-1185">Reference proteome</keyword>
<dbReference type="Pfam" id="PF00067">
    <property type="entry name" value="p450"/>
    <property type="match status" value="1"/>
</dbReference>
<dbReference type="PANTHER" id="PTHR24305">
    <property type="entry name" value="CYTOCHROME P450"/>
    <property type="match status" value="1"/>
</dbReference>
<comment type="cofactor">
    <cofactor evidence="1">
        <name>heme</name>
        <dbReference type="ChEBI" id="CHEBI:30413"/>
    </cofactor>
</comment>
<dbReference type="InterPro" id="IPR002397">
    <property type="entry name" value="Cyt_P450_B"/>
</dbReference>
<dbReference type="CDD" id="cd00302">
    <property type="entry name" value="cytochrome_P450"/>
    <property type="match status" value="1"/>
</dbReference>
<evidence type="ECO:0000313" key="4">
    <source>
        <dbReference type="EMBL" id="MBB4962382.1"/>
    </source>
</evidence>
<dbReference type="GO" id="GO:0020037">
    <property type="term" value="F:heme binding"/>
    <property type="evidence" value="ECO:0007669"/>
    <property type="project" value="InterPro"/>
</dbReference>
<dbReference type="InterPro" id="IPR017972">
    <property type="entry name" value="Cyt_P450_CS"/>
</dbReference>
<dbReference type="InterPro" id="IPR001128">
    <property type="entry name" value="Cyt_P450"/>
</dbReference>
<dbReference type="PROSITE" id="PS00086">
    <property type="entry name" value="CYTOCHROME_P450"/>
    <property type="match status" value="1"/>
</dbReference>
<evidence type="ECO:0000256" key="2">
    <source>
        <dbReference type="ARBA" id="ARBA00010617"/>
    </source>
</evidence>